<proteinExistence type="predicted"/>
<dbReference type="EMBL" id="FTMS01000007">
    <property type="protein sequence ID" value="SIQ33154.1"/>
    <property type="molecule type" value="Genomic_DNA"/>
</dbReference>
<dbReference type="RefSeq" id="WP_076488477.1">
    <property type="nucleotide sequence ID" value="NZ_FTMS01000007.1"/>
</dbReference>
<dbReference type="PANTHER" id="PTHR30024:SF2">
    <property type="entry name" value="ABC TRANSPORTER SUBSTRATE-BINDING PROTEIN"/>
    <property type="match status" value="1"/>
</dbReference>
<evidence type="ECO:0000313" key="1">
    <source>
        <dbReference type="EMBL" id="SIQ33154.1"/>
    </source>
</evidence>
<dbReference type="Proteomes" id="UP000186400">
    <property type="component" value="Unassembled WGS sequence"/>
</dbReference>
<name>A0A1N6RW95_9SPIO</name>
<dbReference type="PROSITE" id="PS51257">
    <property type="entry name" value="PROKAR_LIPOPROTEIN"/>
    <property type="match status" value="1"/>
</dbReference>
<dbReference type="SUPFAM" id="SSF53850">
    <property type="entry name" value="Periplasmic binding protein-like II"/>
    <property type="match status" value="1"/>
</dbReference>
<dbReference type="OrthoDB" id="9815602at2"/>
<sequence length="344" mass="37519">MKKSHVLLPVLLILLVLLAGCTPGNGQGDQGAAPGAVRIAEQHGLAYLPLVIMQVEGLLEEELRREFAPDPAPAVEWRRTGNASAIREAMLAGHLDIGFMGIPPYLIGVDRGTGWRVFTGLSEAPLGLVTIREGLRSLDDLQPRDRIALPQPGSIQHILLAMASEDRYGDPRRFDDQLVSMGHPEGLTALLAGRDVAAQFTAPPFLFSALDHPGGQLLLEGRQAFGGSFTFIIGVAAPGWGEKPGEARLEQAFLRALDQAIDLAREVQAGEQQTLFRALSRVYGVEEPVLRRQLDYPGQRYGREVRGFDRFIGSMDRYGYLQGERVRDFLAGAAPQVLQTSHDS</sequence>
<dbReference type="STRING" id="159291.SAMN05920897_10741"/>
<dbReference type="Gene3D" id="3.40.190.10">
    <property type="entry name" value="Periplasmic binding protein-like II"/>
    <property type="match status" value="2"/>
</dbReference>
<dbReference type="PANTHER" id="PTHR30024">
    <property type="entry name" value="ALIPHATIC SULFONATES-BINDING PROTEIN-RELATED"/>
    <property type="match status" value="1"/>
</dbReference>
<accession>A0A1N6RW95</accession>
<evidence type="ECO:0000313" key="2">
    <source>
        <dbReference type="Proteomes" id="UP000186400"/>
    </source>
</evidence>
<dbReference type="AlphaFoldDB" id="A0A1N6RW95"/>
<protein>
    <submittedName>
        <fullName evidence="1">NitT/TauT family transport system substrate-binding protein</fullName>
    </submittedName>
</protein>
<gene>
    <name evidence="1" type="ORF">SAMN05920897_10741</name>
</gene>
<keyword evidence="2" id="KW-1185">Reference proteome</keyword>
<organism evidence="1 2">
    <name type="scientific">Alkalispirochaeta americana</name>
    <dbReference type="NCBI Taxonomy" id="159291"/>
    <lineage>
        <taxon>Bacteria</taxon>
        <taxon>Pseudomonadati</taxon>
        <taxon>Spirochaetota</taxon>
        <taxon>Spirochaetia</taxon>
        <taxon>Spirochaetales</taxon>
        <taxon>Spirochaetaceae</taxon>
        <taxon>Alkalispirochaeta</taxon>
    </lineage>
</organism>
<reference evidence="2" key="1">
    <citation type="submission" date="2017-01" db="EMBL/GenBank/DDBJ databases">
        <authorList>
            <person name="Varghese N."/>
            <person name="Submissions S."/>
        </authorList>
    </citation>
    <scope>NUCLEOTIDE SEQUENCE [LARGE SCALE GENOMIC DNA]</scope>
    <source>
        <strain evidence="2">ASpG1</strain>
    </source>
</reference>